<name>E4NUX0_HALBP</name>
<feature type="binding site" evidence="7">
    <location>
        <position position="173"/>
    </location>
    <ligand>
        <name>Cu cation</name>
        <dbReference type="ChEBI" id="CHEBI:23378"/>
    </ligand>
</feature>
<evidence type="ECO:0000313" key="12">
    <source>
        <dbReference type="Proteomes" id="UP000006663"/>
    </source>
</evidence>
<feature type="binding site" evidence="7">
    <location>
        <position position="165"/>
    </location>
    <ligand>
        <name>Cu cation</name>
        <dbReference type="ChEBI" id="CHEBI:23378"/>
    </ligand>
</feature>
<dbReference type="InterPro" id="IPR006311">
    <property type="entry name" value="TAT_signal"/>
</dbReference>
<keyword evidence="6 7" id="KW-0186">Copper</keyword>
<dbReference type="Pfam" id="PF00127">
    <property type="entry name" value="Copper-bind"/>
    <property type="match status" value="1"/>
</dbReference>
<evidence type="ECO:0000256" key="1">
    <source>
        <dbReference type="ARBA" id="ARBA00004418"/>
    </source>
</evidence>
<feature type="binding site" evidence="7">
    <location>
        <position position="168"/>
    </location>
    <ligand>
        <name>Cu cation</name>
        <dbReference type="ChEBI" id="CHEBI:23378"/>
    </ligand>
</feature>
<keyword evidence="4" id="KW-0574">Periplasm</keyword>
<evidence type="ECO:0000313" key="11">
    <source>
        <dbReference type="EMBL" id="ELY29117.1"/>
    </source>
</evidence>
<dbReference type="NCBIfam" id="TIGR03102">
    <property type="entry name" value="halo_cynanin"/>
    <property type="match status" value="1"/>
</dbReference>
<dbReference type="Gene3D" id="2.60.40.420">
    <property type="entry name" value="Cupredoxins - blue copper proteins"/>
    <property type="match status" value="1"/>
</dbReference>
<evidence type="ECO:0000313" key="10">
    <source>
        <dbReference type="EMBL" id="ADQ68959.1"/>
    </source>
</evidence>
<evidence type="ECO:0000256" key="6">
    <source>
        <dbReference type="ARBA" id="ARBA00023008"/>
    </source>
</evidence>
<reference evidence="10" key="2">
    <citation type="submission" date="2009-08" db="EMBL/GenBank/DDBJ databases">
        <title>The complete plasmid2 of Halogeometricum borinquense DSM 11551.</title>
        <authorList>
            <consortium name="US DOE Joint Genome Institute (JGI-PGF)"/>
            <person name="Lucas S."/>
            <person name="Copeland A."/>
            <person name="Lapidus A."/>
            <person name="Glavina del Rio T."/>
            <person name="Dalin E."/>
            <person name="Tice H."/>
            <person name="Bruce D."/>
            <person name="Goodwin L."/>
            <person name="Pitluck S."/>
            <person name="Kyrpides N."/>
            <person name="Mavromatis K."/>
            <person name="Mikhailova N."/>
            <person name="Anderson I."/>
            <person name="Brettin T."/>
            <person name="Detter J.C."/>
            <person name="Han C."/>
            <person name="Larimer F."/>
            <person name="Land M."/>
            <person name="Hauser L."/>
            <person name="Markowitz V."/>
            <person name="Cheng J.-F."/>
            <person name="Hugenholtz P."/>
            <person name="Woyke T."/>
            <person name="Wu D."/>
            <person name="Tindal B."/>
            <person name="Klenk H.-P."/>
            <person name="Eisen J.A."/>
        </authorList>
    </citation>
    <scope>NUCLEOTIDE SEQUENCE</scope>
    <source>
        <strain evidence="10">PR 3</strain>
        <plasmid evidence="10">pHBOR02</plasmid>
    </source>
</reference>
<dbReference type="GO" id="GO:0009055">
    <property type="term" value="F:electron transfer activity"/>
    <property type="evidence" value="ECO:0007669"/>
    <property type="project" value="InterPro"/>
</dbReference>
<dbReference type="EMBL" id="AOHT01000020">
    <property type="protein sequence ID" value="ELY29117.1"/>
    <property type="molecule type" value="Genomic_DNA"/>
</dbReference>
<dbReference type="PROSITE" id="PS51318">
    <property type="entry name" value="TAT"/>
    <property type="match status" value="1"/>
</dbReference>
<gene>
    <name evidence="10" type="ordered locus">Hbor_34380</name>
    <name evidence="11" type="ORF">C499_06755</name>
</gene>
<evidence type="ECO:0000256" key="7">
    <source>
        <dbReference type="PIRSR" id="PIRSR602386-1"/>
    </source>
</evidence>
<dbReference type="Proteomes" id="UP000006663">
    <property type="component" value="Plasmid pHBOR02"/>
</dbReference>
<dbReference type="InterPro" id="IPR002386">
    <property type="entry name" value="Amicyanin/Pseudoazurin"/>
</dbReference>
<protein>
    <submittedName>
        <fullName evidence="10 11">Halocyanin</fullName>
    </submittedName>
</protein>
<accession>E4NUX0</accession>
<dbReference type="HOGENOM" id="CLU_084115_1_2_2"/>
<evidence type="ECO:0000256" key="3">
    <source>
        <dbReference type="ARBA" id="ARBA00022723"/>
    </source>
</evidence>
<sequence length="180" mass="18768">MERDDRSVNRRTILRATGASVVGVALAGCTGGGNGSTEQPENEEDSSSTKTAEDESGDAAESSGGSSDFGGWMDNVSNFESVTDATGKDKVTVKVGAKGNGGAYAFAPPAIRVSSGTTVVWEWTGKGSFHNVAAKDGSFKSEQVNKKGHTFEHTFKESGTHKYACTPHEPMGMKGVVVVE</sequence>
<dbReference type="KEGG" id="hbo:Hbor_34380"/>
<dbReference type="PRINTS" id="PR00155">
    <property type="entry name" value="AMICYANIN"/>
</dbReference>
<dbReference type="AlphaFoldDB" id="E4NUX0"/>
<evidence type="ECO:0000256" key="4">
    <source>
        <dbReference type="ARBA" id="ARBA00022764"/>
    </source>
</evidence>
<keyword evidence="12" id="KW-1185">Reference proteome</keyword>
<feature type="domain" description="Blue (type 1) copper" evidence="9">
    <location>
        <begin position="95"/>
        <end position="180"/>
    </location>
</feature>
<evidence type="ECO:0000256" key="5">
    <source>
        <dbReference type="ARBA" id="ARBA00022982"/>
    </source>
</evidence>
<keyword evidence="2" id="KW-0813">Transport</keyword>
<feature type="binding site" evidence="7">
    <location>
        <position position="130"/>
    </location>
    <ligand>
        <name>Cu cation</name>
        <dbReference type="ChEBI" id="CHEBI:23378"/>
    </ligand>
</feature>
<dbReference type="RefSeq" id="WP_006054668.1">
    <property type="nucleotide sequence ID" value="NC_014731.1"/>
</dbReference>
<comment type="cofactor">
    <cofactor evidence="7">
        <name>Cu cation</name>
        <dbReference type="ChEBI" id="CHEBI:23378"/>
    </cofactor>
    <text evidence="7">Binds 1 copper ion per subunit.</text>
</comment>
<reference evidence="11 13" key="3">
    <citation type="journal article" date="2014" name="PLoS Genet.">
        <title>Phylogenetically driven sequencing of extremely halophilic archaea reveals strategies for static and dynamic osmo-response.</title>
        <authorList>
            <person name="Becker E.A."/>
            <person name="Seitzer P.M."/>
            <person name="Tritt A."/>
            <person name="Larsen D."/>
            <person name="Krusor M."/>
            <person name="Yao A.I."/>
            <person name="Wu D."/>
            <person name="Madern D."/>
            <person name="Eisen J.A."/>
            <person name="Darling A.E."/>
            <person name="Facciotti M.T."/>
        </authorList>
    </citation>
    <scope>NUCLEOTIDE SEQUENCE [LARGE SCALE GENOMIC DNA]</scope>
    <source>
        <strain evidence="11 13">DSM 11551</strain>
    </source>
</reference>
<evidence type="ECO:0000256" key="8">
    <source>
        <dbReference type="SAM" id="MobiDB-lite"/>
    </source>
</evidence>
<evidence type="ECO:0000313" key="13">
    <source>
        <dbReference type="Proteomes" id="UP000011585"/>
    </source>
</evidence>
<dbReference type="GO" id="GO:0005507">
    <property type="term" value="F:copper ion binding"/>
    <property type="evidence" value="ECO:0007669"/>
    <property type="project" value="InterPro"/>
</dbReference>
<proteinExistence type="predicted"/>
<dbReference type="GeneID" id="9988751"/>
<dbReference type="InterPro" id="IPR000923">
    <property type="entry name" value="BlueCu_1"/>
</dbReference>
<dbReference type="Proteomes" id="UP000011585">
    <property type="component" value="Unassembled WGS sequence"/>
</dbReference>
<comment type="subcellular location">
    <subcellularLocation>
        <location evidence="1">Periplasm</location>
    </subcellularLocation>
</comment>
<dbReference type="EMBL" id="CP001692">
    <property type="protein sequence ID" value="ADQ68959.1"/>
    <property type="molecule type" value="Genomic_DNA"/>
</dbReference>
<dbReference type="PATRIC" id="fig|469382.19.peg.1320"/>
<organism evidence="10 12">
    <name type="scientific">Halogeometricum borinquense (strain ATCC 700274 / DSM 11551 / JCM 10706 / KCTC 4070 / PR3)</name>
    <dbReference type="NCBI Taxonomy" id="469382"/>
    <lineage>
        <taxon>Archaea</taxon>
        <taxon>Methanobacteriati</taxon>
        <taxon>Methanobacteriota</taxon>
        <taxon>Stenosarchaea group</taxon>
        <taxon>Halobacteria</taxon>
        <taxon>Halobacteriales</taxon>
        <taxon>Haloferacaceae</taxon>
        <taxon>Halogeometricum</taxon>
    </lineage>
</organism>
<keyword evidence="3 7" id="KW-0479">Metal-binding</keyword>
<dbReference type="PROSITE" id="PS51257">
    <property type="entry name" value="PROKAR_LIPOPROTEIN"/>
    <property type="match status" value="1"/>
</dbReference>
<reference evidence="12" key="1">
    <citation type="journal article" date="2009" name="Stand. Genomic Sci.">
        <title>Complete genome sequence of Halogeometricum borinquense type strain (PR3).</title>
        <authorList>
            <person name="Malfatti S."/>
            <person name="Tindall B.J."/>
            <person name="Schneider S."/>
            <person name="Fahnrich R."/>
            <person name="Lapidus A."/>
            <person name="Labuttii K."/>
            <person name="Copeland A."/>
            <person name="Glavina Del Rio T."/>
            <person name="Nolan M."/>
            <person name="Chen F."/>
            <person name="Lucas S."/>
            <person name="Tice H."/>
            <person name="Cheng J.F."/>
            <person name="Bruce D."/>
            <person name="Goodwin L."/>
            <person name="Pitluck S."/>
            <person name="Anderson I."/>
            <person name="Pati A."/>
            <person name="Ivanova N."/>
            <person name="Mavromatis K."/>
            <person name="Chen A."/>
            <person name="Palaniappan K."/>
            <person name="D'haeseleer P."/>
            <person name="Goker M."/>
            <person name="Bristow J."/>
            <person name="Eisen J.A."/>
            <person name="Markowitz V."/>
            <person name="Hugenholtz P."/>
            <person name="Kyrpides N.C."/>
            <person name="Klenk H.P."/>
            <person name="Chain P."/>
        </authorList>
    </citation>
    <scope>NUCLEOTIDE SEQUENCE [LARGE SCALE GENOMIC DNA]</scope>
    <source>
        <strain evidence="12">ATCC 700274 / DSM 11551 / JCM 10706 / KCTC 4070 / PR3</strain>
        <plasmid evidence="12">pHBOR02</plasmid>
    </source>
</reference>
<dbReference type="OrthoDB" id="11836at2157"/>
<dbReference type="InterPro" id="IPR017533">
    <property type="entry name" value="Halocyanin"/>
</dbReference>
<dbReference type="CDD" id="cd04220">
    <property type="entry name" value="Halocyanin"/>
    <property type="match status" value="1"/>
</dbReference>
<dbReference type="SUPFAM" id="SSF49503">
    <property type="entry name" value="Cupredoxins"/>
    <property type="match status" value="1"/>
</dbReference>
<evidence type="ECO:0000256" key="2">
    <source>
        <dbReference type="ARBA" id="ARBA00022448"/>
    </source>
</evidence>
<keyword evidence="5" id="KW-0249">Electron transport</keyword>
<feature type="region of interest" description="Disordered" evidence="8">
    <location>
        <begin position="26"/>
        <end position="72"/>
    </location>
</feature>
<keyword evidence="10" id="KW-0614">Plasmid</keyword>
<evidence type="ECO:0000259" key="9">
    <source>
        <dbReference type="Pfam" id="PF00127"/>
    </source>
</evidence>
<geneLocation type="plasmid" evidence="10 12">
    <name>pHBOR02</name>
</geneLocation>
<dbReference type="InterPro" id="IPR008972">
    <property type="entry name" value="Cupredoxin"/>
</dbReference>
<dbReference type="GO" id="GO:0042597">
    <property type="term" value="C:periplasmic space"/>
    <property type="evidence" value="ECO:0007669"/>
    <property type="project" value="UniProtKB-SubCell"/>
</dbReference>